<dbReference type="NCBIfam" id="NF002937">
    <property type="entry name" value="PRK03584.1"/>
    <property type="match status" value="1"/>
</dbReference>
<dbReference type="Gene3D" id="3.30.300.30">
    <property type="match status" value="1"/>
</dbReference>
<evidence type="ECO:0000259" key="6">
    <source>
        <dbReference type="Pfam" id="PF16177"/>
    </source>
</evidence>
<accession>A0ABQ1JZ72</accession>
<dbReference type="RefSeq" id="WP_188745847.1">
    <property type="nucleotide sequence ID" value="NZ_BMIJ01000001.1"/>
</dbReference>
<dbReference type="Pfam" id="PF00501">
    <property type="entry name" value="AMP-binding"/>
    <property type="match status" value="1"/>
</dbReference>
<dbReference type="InterPro" id="IPR005914">
    <property type="entry name" value="Acac_CoA_synth"/>
</dbReference>
<proteinExistence type="inferred from homology"/>
<dbReference type="PANTHER" id="PTHR42921">
    <property type="entry name" value="ACETOACETYL-COA SYNTHETASE"/>
    <property type="match status" value="1"/>
</dbReference>
<evidence type="ECO:0000313" key="8">
    <source>
        <dbReference type="Proteomes" id="UP000629025"/>
    </source>
</evidence>
<dbReference type="InterPro" id="IPR000873">
    <property type="entry name" value="AMP-dep_synth/lig_dom"/>
</dbReference>
<keyword evidence="3" id="KW-0547">Nucleotide-binding</keyword>
<dbReference type="InterPro" id="IPR042099">
    <property type="entry name" value="ANL_N_sf"/>
</dbReference>
<comment type="caution">
    <text evidence="7">The sequence shown here is derived from an EMBL/GenBank/DDBJ whole genome shotgun (WGS) entry which is preliminary data.</text>
</comment>
<comment type="similarity">
    <text evidence="1">Belongs to the ATP-dependent AMP-binding enzyme family.</text>
</comment>
<evidence type="ECO:0000259" key="5">
    <source>
        <dbReference type="Pfam" id="PF00501"/>
    </source>
</evidence>
<dbReference type="NCBIfam" id="TIGR01217">
    <property type="entry name" value="ac_ac_CoA_syn"/>
    <property type="match status" value="1"/>
</dbReference>
<protein>
    <submittedName>
        <fullName evidence="7">Acetoacetyl-CoA synthetase</fullName>
    </submittedName>
</protein>
<evidence type="ECO:0000256" key="2">
    <source>
        <dbReference type="ARBA" id="ARBA00022598"/>
    </source>
</evidence>
<dbReference type="InterPro" id="IPR032387">
    <property type="entry name" value="ACAS_N"/>
</dbReference>
<dbReference type="InterPro" id="IPR045851">
    <property type="entry name" value="AMP-bd_C_sf"/>
</dbReference>
<dbReference type="Pfam" id="PF16177">
    <property type="entry name" value="ACAS_N"/>
    <property type="match status" value="1"/>
</dbReference>
<dbReference type="EMBL" id="BMIJ01000001">
    <property type="protein sequence ID" value="GGB81405.1"/>
    <property type="molecule type" value="Genomic_DNA"/>
</dbReference>
<evidence type="ECO:0000313" key="7">
    <source>
        <dbReference type="EMBL" id="GGB81405.1"/>
    </source>
</evidence>
<evidence type="ECO:0000256" key="1">
    <source>
        <dbReference type="ARBA" id="ARBA00006432"/>
    </source>
</evidence>
<dbReference type="PANTHER" id="PTHR42921:SF1">
    <property type="entry name" value="ACETOACETYL-COA SYNTHETASE"/>
    <property type="match status" value="1"/>
</dbReference>
<organism evidence="7 8">
    <name type="scientific">Marinobacterium zhoushanense</name>
    <dbReference type="NCBI Taxonomy" id="1679163"/>
    <lineage>
        <taxon>Bacteria</taxon>
        <taxon>Pseudomonadati</taxon>
        <taxon>Pseudomonadota</taxon>
        <taxon>Gammaproteobacteria</taxon>
        <taxon>Oceanospirillales</taxon>
        <taxon>Oceanospirillaceae</taxon>
        <taxon>Marinobacterium</taxon>
    </lineage>
</organism>
<sequence length="681" mass="75661">MQNRDKQTGDQQISEFSDQPIWTPAPERIQASRLTALQRWLADNRGLEFDNYDALWRWSIEDAEGFWAALWEYYDIQATTPYARVLADDHMPGARWFEGAELNFVEQVFRHRDLATPAIVYDSEVCGKGEISWAELERQVAAFAATLRMLGVGKGDRVCAYLPNVPHTVVGFLATASLGAIWSIAAPEMGVSNIVNRFSQIQPKILITCDGYRNRGKTFDKRQESMQLIDALPSVETVVWTPLLAPDAQAPAGCNALTWTSAITGDATLEPTPLPFDQPLWILYSSGTTGLPKAIVQGHGGILLNMLLSLDIHCDLNPGERYFWISSTGWMVWNLQISGLLTGSTICLYDGNVAGPGPEADWYHLWRFVAENRISFFGGGAAFFATCLKHRLDPARHFDLSALKSLGATGSPLAPDAYRWIYNQVNPDIWLCSASGGTDIAGTFLNGTPALPVYVGEMQCRTLGASVYAFDDDGQPVYDSVGELVCTRPLPSMPLYFWGDEGNQRYMESYFDTFTSRDGNKLWRHGDWLKLIPRRESTTAIIYGRSDSTINRQGIRMGTAEIYAAVEAVPEVVDSLVVDLEYLGREPHLALFVCLQQGLTLDSALIERIKDAIRQNASARMVPDALLQVPEVPRNLTGKKLEVPIKKLLLGHPVEKVVSRDTLANPHAIDWFIDFATSRTG</sequence>
<feature type="domain" description="Acetyl-coenzyme A synthetase N-terminal" evidence="6">
    <location>
        <begin position="52"/>
        <end position="106"/>
    </location>
</feature>
<keyword evidence="8" id="KW-1185">Reference proteome</keyword>
<dbReference type="Gene3D" id="3.40.50.12780">
    <property type="entry name" value="N-terminal domain of ligase-like"/>
    <property type="match status" value="1"/>
</dbReference>
<dbReference type="PROSITE" id="PS00455">
    <property type="entry name" value="AMP_BINDING"/>
    <property type="match status" value="1"/>
</dbReference>
<reference evidence="8" key="1">
    <citation type="journal article" date="2019" name="Int. J. Syst. Evol. Microbiol.">
        <title>The Global Catalogue of Microorganisms (GCM) 10K type strain sequencing project: providing services to taxonomists for standard genome sequencing and annotation.</title>
        <authorList>
            <consortium name="The Broad Institute Genomics Platform"/>
            <consortium name="The Broad Institute Genome Sequencing Center for Infectious Disease"/>
            <person name="Wu L."/>
            <person name="Ma J."/>
        </authorList>
    </citation>
    <scope>NUCLEOTIDE SEQUENCE [LARGE SCALE GENOMIC DNA]</scope>
    <source>
        <strain evidence="8">CGMCC 1.15341</strain>
    </source>
</reference>
<keyword evidence="4" id="KW-0067">ATP-binding</keyword>
<dbReference type="SUPFAM" id="SSF56801">
    <property type="entry name" value="Acetyl-CoA synthetase-like"/>
    <property type="match status" value="1"/>
</dbReference>
<keyword evidence="2" id="KW-0436">Ligase</keyword>
<evidence type="ECO:0000256" key="4">
    <source>
        <dbReference type="ARBA" id="ARBA00022840"/>
    </source>
</evidence>
<dbReference type="Proteomes" id="UP000629025">
    <property type="component" value="Unassembled WGS sequence"/>
</dbReference>
<name>A0ABQ1JZ72_9GAMM</name>
<feature type="domain" description="AMP-dependent synthetase/ligase" evidence="5">
    <location>
        <begin position="116"/>
        <end position="489"/>
    </location>
</feature>
<evidence type="ECO:0000256" key="3">
    <source>
        <dbReference type="ARBA" id="ARBA00022741"/>
    </source>
</evidence>
<dbReference type="InterPro" id="IPR020845">
    <property type="entry name" value="AMP-binding_CS"/>
</dbReference>
<gene>
    <name evidence="7" type="ORF">GCM10011352_03930</name>
</gene>